<reference evidence="1" key="1">
    <citation type="submission" date="2021-05" db="EMBL/GenBank/DDBJ databases">
        <title>Energy efficiency and biological interactions define the core microbiome of deep oligotrophic groundwater.</title>
        <authorList>
            <person name="Mehrshad M."/>
            <person name="Lopez-Fernandez M."/>
            <person name="Bell E."/>
            <person name="Bernier-Latmani R."/>
            <person name="Bertilsson S."/>
            <person name="Dopson M."/>
        </authorList>
    </citation>
    <scope>NUCLEOTIDE SEQUENCE</scope>
    <source>
        <strain evidence="1">Modern_marine.mb.64</strain>
    </source>
</reference>
<protein>
    <submittedName>
        <fullName evidence="1">Uncharacterized protein</fullName>
    </submittedName>
</protein>
<comment type="caution">
    <text evidence="1">The sequence shown here is derived from an EMBL/GenBank/DDBJ whole genome shotgun (WGS) entry which is preliminary data.</text>
</comment>
<proteinExistence type="predicted"/>
<evidence type="ECO:0000313" key="2">
    <source>
        <dbReference type="Proteomes" id="UP000777784"/>
    </source>
</evidence>
<dbReference type="AlphaFoldDB" id="A0A948RS41"/>
<organism evidence="1 2">
    <name type="scientific">Eiseniibacteriota bacterium</name>
    <dbReference type="NCBI Taxonomy" id="2212470"/>
    <lineage>
        <taxon>Bacteria</taxon>
        <taxon>Candidatus Eiseniibacteriota</taxon>
    </lineage>
</organism>
<name>A0A948RS41_UNCEI</name>
<evidence type="ECO:0000313" key="1">
    <source>
        <dbReference type="EMBL" id="MBU2689960.1"/>
    </source>
</evidence>
<accession>A0A948RS41</accession>
<dbReference type="EMBL" id="JAHJDP010000021">
    <property type="protein sequence ID" value="MBU2689960.1"/>
    <property type="molecule type" value="Genomic_DNA"/>
</dbReference>
<sequence length="177" mass="19310">MKHHTCMIIFLCLFGFNVGVVYGQDGEDCSSAIRIDISEEWYVAIDVTTSGRENDIDSLSAQCTGIVATGPDVVFLFDDGNEFGTWISVVWTGDFEAAVYGIEDACDRPCVFGDTGLDIYTSFETGEYQGDPGGHWRCYIVVDGVNGASGSGTLEFYVNLGNPANEHTWGQIKSVYH</sequence>
<gene>
    <name evidence="1" type="ORF">KJ970_03470</name>
</gene>
<dbReference type="Proteomes" id="UP000777784">
    <property type="component" value="Unassembled WGS sequence"/>
</dbReference>